<dbReference type="Proteomes" id="UP000275267">
    <property type="component" value="Unassembled WGS sequence"/>
</dbReference>
<evidence type="ECO:0000313" key="1">
    <source>
        <dbReference type="EMBL" id="RLN31138.1"/>
    </source>
</evidence>
<dbReference type="AlphaFoldDB" id="A0A3L6T693"/>
<accession>A0A3L6T693</accession>
<reference evidence="2" key="1">
    <citation type="journal article" date="2019" name="Nat. Commun.">
        <title>The genome of broomcorn millet.</title>
        <authorList>
            <person name="Zou C."/>
            <person name="Miki D."/>
            <person name="Li D."/>
            <person name="Tang Q."/>
            <person name="Xiao L."/>
            <person name="Rajput S."/>
            <person name="Deng P."/>
            <person name="Jia W."/>
            <person name="Huang R."/>
            <person name="Zhang M."/>
            <person name="Sun Y."/>
            <person name="Hu J."/>
            <person name="Fu X."/>
            <person name="Schnable P.S."/>
            <person name="Li F."/>
            <person name="Zhang H."/>
            <person name="Feng B."/>
            <person name="Zhu X."/>
            <person name="Liu R."/>
            <person name="Schnable J.C."/>
            <person name="Zhu J.-K."/>
            <person name="Zhang H."/>
        </authorList>
    </citation>
    <scope>NUCLEOTIDE SEQUENCE [LARGE SCALE GENOMIC DNA]</scope>
</reference>
<evidence type="ECO:0000313" key="2">
    <source>
        <dbReference type="Proteomes" id="UP000275267"/>
    </source>
</evidence>
<protein>
    <submittedName>
        <fullName evidence="1">Ribulose bisphosphate carboxylase small chain, chloroplastic</fullName>
    </submittedName>
</protein>
<organism evidence="1 2">
    <name type="scientific">Panicum miliaceum</name>
    <name type="common">Proso millet</name>
    <name type="synonym">Broomcorn millet</name>
    <dbReference type="NCBI Taxonomy" id="4540"/>
    <lineage>
        <taxon>Eukaryota</taxon>
        <taxon>Viridiplantae</taxon>
        <taxon>Streptophyta</taxon>
        <taxon>Embryophyta</taxon>
        <taxon>Tracheophyta</taxon>
        <taxon>Spermatophyta</taxon>
        <taxon>Magnoliopsida</taxon>
        <taxon>Liliopsida</taxon>
        <taxon>Poales</taxon>
        <taxon>Poaceae</taxon>
        <taxon>PACMAD clade</taxon>
        <taxon>Panicoideae</taxon>
        <taxon>Panicodae</taxon>
        <taxon>Paniceae</taxon>
        <taxon>Panicinae</taxon>
        <taxon>Panicum</taxon>
        <taxon>Panicum sect. Panicum</taxon>
    </lineage>
</organism>
<dbReference type="EMBL" id="PQIB02000003">
    <property type="protein sequence ID" value="RLN31138.1"/>
    <property type="molecule type" value="Genomic_DNA"/>
</dbReference>
<sequence>MAPSVMASSATSVAPFQGLIKSTAGLPYQPPLQQLRLRQRQQRRKDQLWPIEGVKKFENLSYQYLPPLSFY</sequence>
<name>A0A3L6T693_PANMI</name>
<comment type="caution">
    <text evidence="1">The sequence shown here is derived from an EMBL/GenBank/DDBJ whole genome shotgun (WGS) entry which is preliminary data.</text>
</comment>
<keyword evidence="2" id="KW-1185">Reference proteome</keyword>
<proteinExistence type="predicted"/>
<gene>
    <name evidence="1" type="ORF">C2845_PM05G23270</name>
</gene>
<dbReference type="STRING" id="4540.A0A3L6T693"/>